<feature type="domain" description="Abortive infection protein-like C-terminal" evidence="1">
    <location>
        <begin position="192"/>
        <end position="266"/>
    </location>
</feature>
<dbReference type="AlphaFoldDB" id="A0A1T4SP61"/>
<dbReference type="Proteomes" id="UP000190135">
    <property type="component" value="Unassembled WGS sequence"/>
</dbReference>
<name>A0A1T4SP61_9HYPH</name>
<gene>
    <name evidence="2" type="ORF">SAMN05428963_112105</name>
</gene>
<dbReference type="RefSeq" id="WP_078709485.1">
    <property type="nucleotide sequence ID" value="NZ_FUXL01000012.1"/>
</dbReference>
<proteinExistence type="predicted"/>
<organism evidence="2 3">
    <name type="scientific">Consotaella salsifontis</name>
    <dbReference type="NCBI Taxonomy" id="1365950"/>
    <lineage>
        <taxon>Bacteria</taxon>
        <taxon>Pseudomonadati</taxon>
        <taxon>Pseudomonadota</taxon>
        <taxon>Alphaproteobacteria</taxon>
        <taxon>Hyphomicrobiales</taxon>
        <taxon>Aurantimonadaceae</taxon>
        <taxon>Consotaella</taxon>
    </lineage>
</organism>
<accession>A0A1T4SP61</accession>
<dbReference type="EMBL" id="FUXL01000012">
    <property type="protein sequence ID" value="SKA30029.1"/>
    <property type="molecule type" value="Genomic_DNA"/>
</dbReference>
<evidence type="ECO:0000313" key="3">
    <source>
        <dbReference type="Proteomes" id="UP000190135"/>
    </source>
</evidence>
<reference evidence="2 3" key="1">
    <citation type="submission" date="2017-02" db="EMBL/GenBank/DDBJ databases">
        <authorList>
            <person name="Peterson S.W."/>
        </authorList>
    </citation>
    <scope>NUCLEOTIDE SEQUENCE [LARGE SCALE GENOMIC DNA]</scope>
    <source>
        <strain evidence="2 3">USBA 369</strain>
    </source>
</reference>
<dbReference type="InterPro" id="IPR026001">
    <property type="entry name" value="Abi-like_C"/>
</dbReference>
<evidence type="ECO:0000313" key="2">
    <source>
        <dbReference type="EMBL" id="SKA30029.1"/>
    </source>
</evidence>
<sequence>MTRDLISKTTRNEFRELLVGYTLREIEMTFDAGNLTPREGYQPIVSGERRGLVEAYYANLDFTSPTDVKDLLVVYEEVIELLRKVQDRVVNPESVDETIGALLRRMERDGFRYEGGRFVSDALNVVVVHTPSLVQLSEASIQEHLEKARQKIANGDPAGAIANAYTLVEEFLKQLLRKIGTAFNENEGDIRALYKLLAEPLHLVPKNDSLESYLKAILEGLQRQIGGLFEVANKASDRHARKYNPAPHHARLAVNAAFTLCEFLLEAYEYQQKREERRVS</sequence>
<evidence type="ECO:0000259" key="1">
    <source>
        <dbReference type="Pfam" id="PF14355"/>
    </source>
</evidence>
<dbReference type="STRING" id="1365950.SAMN05428963_112105"/>
<protein>
    <submittedName>
        <fullName evidence="2">Abortive infection C-terminus</fullName>
    </submittedName>
</protein>
<dbReference type="OrthoDB" id="7021751at2"/>
<keyword evidence="3" id="KW-1185">Reference proteome</keyword>
<dbReference type="Pfam" id="PF14355">
    <property type="entry name" value="Abi_C"/>
    <property type="match status" value="1"/>
</dbReference>